<dbReference type="InterPro" id="IPR054751">
    <property type="entry name" value="NBAS_C"/>
</dbReference>
<evidence type="ECO:0000313" key="2">
    <source>
        <dbReference type="EMBL" id="PKU46708.1"/>
    </source>
</evidence>
<protein>
    <submittedName>
        <fullName evidence="2">Neuroblastoma-amplified sequence</fullName>
    </submittedName>
</protein>
<proteinExistence type="predicted"/>
<dbReference type="Proteomes" id="UP000233556">
    <property type="component" value="Unassembled WGS sequence"/>
</dbReference>
<dbReference type="EMBL" id="KZ505701">
    <property type="protein sequence ID" value="PKU46708.1"/>
    <property type="molecule type" value="Genomic_DNA"/>
</dbReference>
<dbReference type="GO" id="GO:0000149">
    <property type="term" value="F:SNARE binding"/>
    <property type="evidence" value="ECO:0007669"/>
    <property type="project" value="TreeGrafter"/>
</dbReference>
<gene>
    <name evidence="2" type="ORF">llap_3025</name>
</gene>
<dbReference type="Pfam" id="PF22913">
    <property type="entry name" value="NBAS_11th"/>
    <property type="match status" value="1"/>
</dbReference>
<reference evidence="3" key="1">
    <citation type="submission" date="2017-11" db="EMBL/GenBank/DDBJ databases">
        <authorList>
            <person name="Lima N.C."/>
            <person name="Parody-Merino A.M."/>
            <person name="Battley P.F."/>
            <person name="Fidler A.E."/>
            <person name="Prosdocimi F."/>
        </authorList>
    </citation>
    <scope>NUCLEOTIDE SEQUENCE [LARGE SCALE GENOMIC DNA]</scope>
</reference>
<sequence length="407" mass="45576">MSKTEGTQNTSGNGGSCTSVKDPLGILEGIISAVHASIEKGEKVVSSDDLLEWLRPFCGDDSLAVKPRIRVLQILEQAFHLSDEDSKLLVYFRTQAVLRASWPETKVLILIAINGSVRLVYTRMKCKNFRFIKMTVIDAAEYWEVVHALLLGGSDGQKRIQNELKVGLSTYELRQIEKVEITDIENEEKRYDLFLGLLESSHSPSEFQHLVLLLQAWPPIDMSNRSCIDDNPWVKLVTAMLQRCPPEEKENTGNEILKICRSLYDTKHMLPVKCIKELCLLLLNQSILLPSLKLLVESKDQDLHAVALEQIKAVAKVDDSSCDAEILSLLLNAKLVVKCISTAFYPHLIDHLLANQGEGGWDVEEIAKQLKEAGFNAEAGSLLMSHRGTHPALRTFTTALQAIQHWI</sequence>
<evidence type="ECO:0000259" key="1">
    <source>
        <dbReference type="Pfam" id="PF22913"/>
    </source>
</evidence>
<organism evidence="2 3">
    <name type="scientific">Limosa lapponica baueri</name>
    <dbReference type="NCBI Taxonomy" id="1758121"/>
    <lineage>
        <taxon>Eukaryota</taxon>
        <taxon>Metazoa</taxon>
        <taxon>Chordata</taxon>
        <taxon>Craniata</taxon>
        <taxon>Vertebrata</taxon>
        <taxon>Euteleostomi</taxon>
        <taxon>Archelosauria</taxon>
        <taxon>Archosauria</taxon>
        <taxon>Dinosauria</taxon>
        <taxon>Saurischia</taxon>
        <taxon>Theropoda</taxon>
        <taxon>Coelurosauria</taxon>
        <taxon>Aves</taxon>
        <taxon>Neognathae</taxon>
        <taxon>Neoaves</taxon>
        <taxon>Charadriiformes</taxon>
        <taxon>Scolopacidae</taxon>
        <taxon>Limosa</taxon>
    </lineage>
</organism>
<name>A0A2I0UL20_LIMLA</name>
<accession>A0A2I0UL20</accession>
<dbReference type="PANTHER" id="PTHR15922">
    <property type="entry name" value="NEUROBLASTOMA-AMPLIFIED SEQUENCE"/>
    <property type="match status" value="1"/>
</dbReference>
<dbReference type="OrthoDB" id="19988at2759"/>
<feature type="domain" description="NBAS subunit of NRZ tethering complex C-terminal" evidence="1">
    <location>
        <begin position="10"/>
        <end position="82"/>
    </location>
</feature>
<dbReference type="AlphaFoldDB" id="A0A2I0UL20"/>
<dbReference type="GO" id="GO:0006890">
    <property type="term" value="P:retrograde vesicle-mediated transport, Golgi to endoplasmic reticulum"/>
    <property type="evidence" value="ECO:0007669"/>
    <property type="project" value="TreeGrafter"/>
</dbReference>
<keyword evidence="3" id="KW-1185">Reference proteome</keyword>
<dbReference type="GO" id="GO:0070939">
    <property type="term" value="C:Dsl1/NZR complex"/>
    <property type="evidence" value="ECO:0007669"/>
    <property type="project" value="TreeGrafter"/>
</dbReference>
<dbReference type="PANTHER" id="PTHR15922:SF2">
    <property type="entry name" value="NBAS SUBUNIT OF NRZ TETHERING COMPLEX"/>
    <property type="match status" value="1"/>
</dbReference>
<reference evidence="3" key="2">
    <citation type="submission" date="2017-12" db="EMBL/GenBank/DDBJ databases">
        <title>Genome sequence of the Bar-tailed Godwit (Limosa lapponica baueri).</title>
        <authorList>
            <person name="Lima N.C.B."/>
            <person name="Parody-Merino A.M."/>
            <person name="Battley P.F."/>
            <person name="Fidler A.E."/>
            <person name="Prosdocimi F."/>
        </authorList>
    </citation>
    <scope>NUCLEOTIDE SEQUENCE [LARGE SCALE GENOMIC DNA]</scope>
</reference>
<evidence type="ECO:0000313" key="3">
    <source>
        <dbReference type="Proteomes" id="UP000233556"/>
    </source>
</evidence>